<name>A0ABU1XEH3_9NOCA</name>
<feature type="region of interest" description="Disordered" evidence="1">
    <location>
        <begin position="202"/>
        <end position="228"/>
    </location>
</feature>
<gene>
    <name evidence="2" type="ORF">J2W56_002687</name>
</gene>
<evidence type="ECO:0000313" key="2">
    <source>
        <dbReference type="EMBL" id="MDR7168946.1"/>
    </source>
</evidence>
<organism evidence="2 3">
    <name type="scientific">Nocardia kruczakiae</name>
    <dbReference type="NCBI Taxonomy" id="261477"/>
    <lineage>
        <taxon>Bacteria</taxon>
        <taxon>Bacillati</taxon>
        <taxon>Actinomycetota</taxon>
        <taxon>Actinomycetes</taxon>
        <taxon>Mycobacteriales</taxon>
        <taxon>Nocardiaceae</taxon>
        <taxon>Nocardia</taxon>
    </lineage>
</organism>
<dbReference type="RefSeq" id="WP_310401697.1">
    <property type="nucleotide sequence ID" value="NZ_JAVDWW010000004.1"/>
</dbReference>
<keyword evidence="3" id="KW-1185">Reference proteome</keyword>
<proteinExistence type="predicted"/>
<reference evidence="2 3" key="1">
    <citation type="submission" date="2023-07" db="EMBL/GenBank/DDBJ databases">
        <title>Sorghum-associated microbial communities from plants grown in Nebraska, USA.</title>
        <authorList>
            <person name="Schachtman D."/>
        </authorList>
    </citation>
    <scope>NUCLEOTIDE SEQUENCE [LARGE SCALE GENOMIC DNA]</scope>
    <source>
        <strain evidence="2 3">4272</strain>
    </source>
</reference>
<evidence type="ECO:0000256" key="1">
    <source>
        <dbReference type="SAM" id="MobiDB-lite"/>
    </source>
</evidence>
<protein>
    <recommendedName>
        <fullName evidence="4">Phage protein</fullName>
    </recommendedName>
</protein>
<sequence length="228" mass="24920">MNLQPQLLVEQLVRQHDAALARLHADLRDAVSESASRWADRFPNPADMGGQTRCTTVRQTLLHMDASRPATPRPTITMSEGLGMSVVLKDPAGHVVRVRKYPSYVLGKRTRAIQTPLSGLREAAAWARQMALDEGLDEPVFVRDPTTLPYDLFVLWQLDQGEMQLGSAELVAVVAIDDSKNVRLLASAPLPAPVPFTAPADPMAGDQTVMDDFDEFDHGAEETGNDPA</sequence>
<accession>A0ABU1XEH3</accession>
<dbReference type="Proteomes" id="UP001251217">
    <property type="component" value="Unassembled WGS sequence"/>
</dbReference>
<comment type="caution">
    <text evidence="2">The sequence shown here is derived from an EMBL/GenBank/DDBJ whole genome shotgun (WGS) entry which is preliminary data.</text>
</comment>
<dbReference type="EMBL" id="JAVDWW010000004">
    <property type="protein sequence ID" value="MDR7168946.1"/>
    <property type="molecule type" value="Genomic_DNA"/>
</dbReference>
<evidence type="ECO:0008006" key="4">
    <source>
        <dbReference type="Google" id="ProtNLM"/>
    </source>
</evidence>
<evidence type="ECO:0000313" key="3">
    <source>
        <dbReference type="Proteomes" id="UP001251217"/>
    </source>
</evidence>